<proteinExistence type="predicted"/>
<dbReference type="PANTHER" id="PTHR11014">
    <property type="entry name" value="PEPTIDASE M20 FAMILY MEMBER"/>
    <property type="match status" value="1"/>
</dbReference>
<feature type="domain" description="Peptidase M20 dimerisation" evidence="1">
    <location>
        <begin position="168"/>
        <end position="265"/>
    </location>
</feature>
<dbReference type="InterPro" id="IPR011650">
    <property type="entry name" value="Peptidase_M20_dimer"/>
</dbReference>
<dbReference type="Pfam" id="PF07687">
    <property type="entry name" value="M20_dimer"/>
    <property type="match status" value="1"/>
</dbReference>
<name>A0A212J6C6_9FIRM</name>
<evidence type="ECO:0000313" key="2">
    <source>
        <dbReference type="EMBL" id="SBV95021.1"/>
    </source>
</evidence>
<dbReference type="InterPro" id="IPR002933">
    <property type="entry name" value="Peptidase_M20"/>
</dbReference>
<gene>
    <name evidence="2" type="ORF">KL86CLO1_10592</name>
</gene>
<dbReference type="Gene3D" id="3.30.70.360">
    <property type="match status" value="1"/>
</dbReference>
<dbReference type="InterPro" id="IPR017439">
    <property type="entry name" value="Amidohydrolase"/>
</dbReference>
<dbReference type="SUPFAM" id="SSF55031">
    <property type="entry name" value="Bacterial exopeptidase dimerisation domain"/>
    <property type="match status" value="1"/>
</dbReference>
<dbReference type="PANTHER" id="PTHR11014:SF169">
    <property type="entry name" value="CLAN MH, FAMILY M20, PEPTIDASE T-LIKE METALLOPEPTIDASE"/>
    <property type="match status" value="1"/>
</dbReference>
<dbReference type="AlphaFoldDB" id="A0A212J6C6"/>
<sequence>MKKLTEGQEGQLRALRGRLHACPEVSGRETHTKAALMAFLAEHTTLELVDRGVWFYAAHREKDSPPGVAFRADYDALATPDGGAAHLCGHDGHAAALCGVGLMLEGENVGRDVYLLFQPAEETGAGARVCAELFALECVGEIYGAHNLPGVSLGRVTTCPGTFACASLGLSLYFTGAPTHAAYPENGVSPAPAVGELLNELPRLSAPEDYQGMALCTVIGARMGEKAFGAAAADAELWLTLRAEHDGDLACLEKRILRAAGDLARDHRLGFRFEKQDVFPATENHASCARRVLRLCGGVRLETPMRWSEDFGWYLRRCRGAFFGIGAGEGHPPLHTTDYEYPDALLAPTCGAFWALIPPVE</sequence>
<dbReference type="SUPFAM" id="SSF53187">
    <property type="entry name" value="Zn-dependent exopeptidases"/>
    <property type="match status" value="1"/>
</dbReference>
<organism evidence="2">
    <name type="scientific">uncultured Eubacteriales bacterium</name>
    <dbReference type="NCBI Taxonomy" id="172733"/>
    <lineage>
        <taxon>Bacteria</taxon>
        <taxon>Bacillati</taxon>
        <taxon>Bacillota</taxon>
        <taxon>Clostridia</taxon>
        <taxon>Eubacteriales</taxon>
        <taxon>environmental samples</taxon>
    </lineage>
</organism>
<dbReference type="GO" id="GO:0016787">
    <property type="term" value="F:hydrolase activity"/>
    <property type="evidence" value="ECO:0007669"/>
    <property type="project" value="InterPro"/>
</dbReference>
<accession>A0A212J6C6</accession>
<dbReference type="Gene3D" id="3.40.630.10">
    <property type="entry name" value="Zn peptidases"/>
    <property type="match status" value="1"/>
</dbReference>
<dbReference type="EMBL" id="FLUN01000001">
    <property type="protein sequence ID" value="SBV95021.1"/>
    <property type="molecule type" value="Genomic_DNA"/>
</dbReference>
<evidence type="ECO:0000259" key="1">
    <source>
        <dbReference type="Pfam" id="PF07687"/>
    </source>
</evidence>
<dbReference type="InterPro" id="IPR036264">
    <property type="entry name" value="Bact_exopeptidase_dim_dom"/>
</dbReference>
<dbReference type="Pfam" id="PF01546">
    <property type="entry name" value="Peptidase_M20"/>
    <property type="match status" value="1"/>
</dbReference>
<protein>
    <recommendedName>
        <fullName evidence="1">Peptidase M20 dimerisation domain-containing protein</fullName>
    </recommendedName>
</protein>
<reference evidence="2" key="1">
    <citation type="submission" date="2016-04" db="EMBL/GenBank/DDBJ databases">
        <authorList>
            <person name="Evans L.H."/>
            <person name="Alamgir A."/>
            <person name="Owens N."/>
            <person name="Weber N.D."/>
            <person name="Virtaneva K."/>
            <person name="Barbian K."/>
            <person name="Babar A."/>
            <person name="Rosenke K."/>
        </authorList>
    </citation>
    <scope>NUCLEOTIDE SEQUENCE</scope>
    <source>
        <strain evidence="2">86</strain>
    </source>
</reference>